<name>A0AAD7FQY2_9AGAR</name>
<reference evidence="2" key="1">
    <citation type="submission" date="2023-03" db="EMBL/GenBank/DDBJ databases">
        <title>Massive genome expansion in bonnet fungi (Mycena s.s.) driven by repeated elements and novel gene families across ecological guilds.</title>
        <authorList>
            <consortium name="Lawrence Berkeley National Laboratory"/>
            <person name="Harder C.B."/>
            <person name="Miyauchi S."/>
            <person name="Viragh M."/>
            <person name="Kuo A."/>
            <person name="Thoen E."/>
            <person name="Andreopoulos B."/>
            <person name="Lu D."/>
            <person name="Skrede I."/>
            <person name="Drula E."/>
            <person name="Henrissat B."/>
            <person name="Morin E."/>
            <person name="Kohler A."/>
            <person name="Barry K."/>
            <person name="LaButti K."/>
            <person name="Morin E."/>
            <person name="Salamov A."/>
            <person name="Lipzen A."/>
            <person name="Mereny Z."/>
            <person name="Hegedus B."/>
            <person name="Baldrian P."/>
            <person name="Stursova M."/>
            <person name="Weitz H."/>
            <person name="Taylor A."/>
            <person name="Grigoriev I.V."/>
            <person name="Nagy L.G."/>
            <person name="Martin F."/>
            <person name="Kauserud H."/>
        </authorList>
    </citation>
    <scope>NUCLEOTIDE SEQUENCE</scope>
    <source>
        <strain evidence="2">9284</strain>
    </source>
</reference>
<dbReference type="Proteomes" id="UP001221142">
    <property type="component" value="Unassembled WGS sequence"/>
</dbReference>
<dbReference type="AlphaFoldDB" id="A0AAD7FQY2"/>
<evidence type="ECO:0000313" key="3">
    <source>
        <dbReference type="Proteomes" id="UP001221142"/>
    </source>
</evidence>
<feature type="signal peptide" evidence="1">
    <location>
        <begin position="1"/>
        <end position="19"/>
    </location>
</feature>
<dbReference type="EMBL" id="JARKIF010000005">
    <property type="protein sequence ID" value="KAJ7638429.1"/>
    <property type="molecule type" value="Genomic_DNA"/>
</dbReference>
<proteinExistence type="predicted"/>
<protein>
    <submittedName>
        <fullName evidence="2">Uncharacterized protein</fullName>
    </submittedName>
</protein>
<accession>A0AAD7FQY2</accession>
<evidence type="ECO:0000256" key="1">
    <source>
        <dbReference type="SAM" id="SignalP"/>
    </source>
</evidence>
<keyword evidence="1" id="KW-0732">Signal</keyword>
<evidence type="ECO:0000313" key="2">
    <source>
        <dbReference type="EMBL" id="KAJ7638429.1"/>
    </source>
</evidence>
<keyword evidence="3" id="KW-1185">Reference proteome</keyword>
<sequence>MLLFPWLLLLLALEAYIKSNYPEYSLLGPNGLPYAAREIVLYLQHAGIRLGLPAAPSPPTPVSTILPPNELFAQIYFEWLPRFFMLVPLKYLIPNGVPIPQSIIWSATAFLPLPFALCGVLGEHEDVNIFPLDIQFSFLRQAISLDFKSNDWDVLDLRLVVCAMACLLLIDALLFVENHVTPWILRFEERVKALDAKTCEACIVDQVESICESTKDRLIKYGQRGWARMRGTAE</sequence>
<organism evidence="2 3">
    <name type="scientific">Roridomyces roridus</name>
    <dbReference type="NCBI Taxonomy" id="1738132"/>
    <lineage>
        <taxon>Eukaryota</taxon>
        <taxon>Fungi</taxon>
        <taxon>Dikarya</taxon>
        <taxon>Basidiomycota</taxon>
        <taxon>Agaricomycotina</taxon>
        <taxon>Agaricomycetes</taxon>
        <taxon>Agaricomycetidae</taxon>
        <taxon>Agaricales</taxon>
        <taxon>Marasmiineae</taxon>
        <taxon>Mycenaceae</taxon>
        <taxon>Roridomyces</taxon>
    </lineage>
</organism>
<gene>
    <name evidence="2" type="ORF">FB45DRAFT_1054720</name>
</gene>
<comment type="caution">
    <text evidence="2">The sequence shown here is derived from an EMBL/GenBank/DDBJ whole genome shotgun (WGS) entry which is preliminary data.</text>
</comment>
<feature type="chain" id="PRO_5042064159" evidence="1">
    <location>
        <begin position="20"/>
        <end position="234"/>
    </location>
</feature>